<organism evidence="2 3">
    <name type="scientific">Porites evermanni</name>
    <dbReference type="NCBI Taxonomy" id="104178"/>
    <lineage>
        <taxon>Eukaryota</taxon>
        <taxon>Metazoa</taxon>
        <taxon>Cnidaria</taxon>
        <taxon>Anthozoa</taxon>
        <taxon>Hexacorallia</taxon>
        <taxon>Scleractinia</taxon>
        <taxon>Fungiina</taxon>
        <taxon>Poritidae</taxon>
        <taxon>Porites</taxon>
    </lineage>
</organism>
<protein>
    <submittedName>
        <fullName evidence="2">Uncharacterized protein</fullName>
    </submittedName>
</protein>
<dbReference type="PANTHER" id="PTHR34239">
    <property type="entry name" value="APPLE DOMAIN-CONTAINING PROTEIN"/>
    <property type="match status" value="1"/>
</dbReference>
<keyword evidence="3" id="KW-1185">Reference proteome</keyword>
<feature type="compositionally biased region" description="Low complexity" evidence="1">
    <location>
        <begin position="161"/>
        <end position="173"/>
    </location>
</feature>
<name>A0ABN8RLI3_9CNID</name>
<dbReference type="PANTHER" id="PTHR34239:SF2">
    <property type="entry name" value="TRANSPOSABLE ELEMENT P TRANSPOSASE_THAP9 CONSERVED DOMAIN-CONTAINING PROTEIN"/>
    <property type="match status" value="1"/>
</dbReference>
<feature type="region of interest" description="Disordered" evidence="1">
    <location>
        <begin position="159"/>
        <end position="196"/>
    </location>
</feature>
<sequence>MGLETERPQSHGTEREIRTARNYQKLAVPKVNPEIWGKLTHYGKKQDLRLSAIQNKLVKEGTVIAQSAQNLMDFRTKGANGGKFDTAVALTSQTDVIALLGHTNYELSLCPREAVKPNLNKEYGSLCSSQTPVTTLLFGDELQAQLTAIRASNRISHTAVSHNSGSSSSSNPSWRQEQDKPFLGKGQYQPKWKQKP</sequence>
<evidence type="ECO:0000313" key="3">
    <source>
        <dbReference type="Proteomes" id="UP001159427"/>
    </source>
</evidence>
<dbReference type="EMBL" id="CALNXI010001893">
    <property type="protein sequence ID" value="CAH3179147.1"/>
    <property type="molecule type" value="Genomic_DNA"/>
</dbReference>
<evidence type="ECO:0000313" key="2">
    <source>
        <dbReference type="EMBL" id="CAH3179147.1"/>
    </source>
</evidence>
<comment type="caution">
    <text evidence="2">The sequence shown here is derived from an EMBL/GenBank/DDBJ whole genome shotgun (WGS) entry which is preliminary data.</text>
</comment>
<proteinExistence type="predicted"/>
<evidence type="ECO:0000256" key="1">
    <source>
        <dbReference type="SAM" id="MobiDB-lite"/>
    </source>
</evidence>
<accession>A0ABN8RLI3</accession>
<reference evidence="2 3" key="1">
    <citation type="submission" date="2022-05" db="EMBL/GenBank/DDBJ databases">
        <authorList>
            <consortium name="Genoscope - CEA"/>
            <person name="William W."/>
        </authorList>
    </citation>
    <scope>NUCLEOTIDE SEQUENCE [LARGE SCALE GENOMIC DNA]</scope>
</reference>
<dbReference type="Proteomes" id="UP001159427">
    <property type="component" value="Unassembled WGS sequence"/>
</dbReference>
<gene>
    <name evidence="2" type="ORF">PEVE_00012165</name>
</gene>